<dbReference type="Gramene" id="mRNA:HanXRQr2_Chr10g0456131">
    <property type="protein sequence ID" value="CDS:HanXRQr2_Chr10g0456131.1"/>
    <property type="gene ID" value="HanXRQr2_Chr10g0456131"/>
</dbReference>
<dbReference type="AlphaFoldDB" id="A0A9K3N5G2"/>
<gene>
    <name evidence="1" type="ORF">HanXRQr2_Chr10g0456131</name>
</gene>
<sequence length="51" mass="5963">MHIVHQKQLPVVRLVLNGRTLDRLWLLKIVFDSPLKLFLSTQIAETQPNEI</sequence>
<name>A0A9K3N5G2_HELAN</name>
<protein>
    <submittedName>
        <fullName evidence="1">Uncharacterized protein</fullName>
    </submittedName>
</protein>
<comment type="caution">
    <text evidence="1">The sequence shown here is derived from an EMBL/GenBank/DDBJ whole genome shotgun (WGS) entry which is preliminary data.</text>
</comment>
<evidence type="ECO:0000313" key="1">
    <source>
        <dbReference type="EMBL" id="KAF5787729.1"/>
    </source>
</evidence>
<reference evidence="1" key="2">
    <citation type="submission" date="2020-06" db="EMBL/GenBank/DDBJ databases">
        <title>Helianthus annuus Genome sequencing and assembly Release 2.</title>
        <authorList>
            <person name="Gouzy J."/>
            <person name="Langlade N."/>
            <person name="Munos S."/>
        </authorList>
    </citation>
    <scope>NUCLEOTIDE SEQUENCE</scope>
    <source>
        <tissue evidence="1">Leaves</tissue>
    </source>
</reference>
<organism evidence="1 2">
    <name type="scientific">Helianthus annuus</name>
    <name type="common">Common sunflower</name>
    <dbReference type="NCBI Taxonomy" id="4232"/>
    <lineage>
        <taxon>Eukaryota</taxon>
        <taxon>Viridiplantae</taxon>
        <taxon>Streptophyta</taxon>
        <taxon>Embryophyta</taxon>
        <taxon>Tracheophyta</taxon>
        <taxon>Spermatophyta</taxon>
        <taxon>Magnoliopsida</taxon>
        <taxon>eudicotyledons</taxon>
        <taxon>Gunneridae</taxon>
        <taxon>Pentapetalae</taxon>
        <taxon>asterids</taxon>
        <taxon>campanulids</taxon>
        <taxon>Asterales</taxon>
        <taxon>Asteraceae</taxon>
        <taxon>Asteroideae</taxon>
        <taxon>Heliantheae alliance</taxon>
        <taxon>Heliantheae</taxon>
        <taxon>Helianthus</taxon>
    </lineage>
</organism>
<accession>A0A9K3N5G2</accession>
<reference evidence="1" key="1">
    <citation type="journal article" date="2017" name="Nature">
        <title>The sunflower genome provides insights into oil metabolism, flowering and Asterid evolution.</title>
        <authorList>
            <person name="Badouin H."/>
            <person name="Gouzy J."/>
            <person name="Grassa C.J."/>
            <person name="Murat F."/>
            <person name="Staton S.E."/>
            <person name="Cottret L."/>
            <person name="Lelandais-Briere C."/>
            <person name="Owens G.L."/>
            <person name="Carrere S."/>
            <person name="Mayjonade B."/>
            <person name="Legrand L."/>
            <person name="Gill N."/>
            <person name="Kane N.C."/>
            <person name="Bowers J.E."/>
            <person name="Hubner S."/>
            <person name="Bellec A."/>
            <person name="Berard A."/>
            <person name="Berges H."/>
            <person name="Blanchet N."/>
            <person name="Boniface M.C."/>
            <person name="Brunel D."/>
            <person name="Catrice O."/>
            <person name="Chaidir N."/>
            <person name="Claudel C."/>
            <person name="Donnadieu C."/>
            <person name="Faraut T."/>
            <person name="Fievet G."/>
            <person name="Helmstetter N."/>
            <person name="King M."/>
            <person name="Knapp S.J."/>
            <person name="Lai Z."/>
            <person name="Le Paslier M.C."/>
            <person name="Lippi Y."/>
            <person name="Lorenzon L."/>
            <person name="Mandel J.R."/>
            <person name="Marage G."/>
            <person name="Marchand G."/>
            <person name="Marquand E."/>
            <person name="Bret-Mestries E."/>
            <person name="Morien E."/>
            <person name="Nambeesan S."/>
            <person name="Nguyen T."/>
            <person name="Pegot-Espagnet P."/>
            <person name="Pouilly N."/>
            <person name="Raftis F."/>
            <person name="Sallet E."/>
            <person name="Schiex T."/>
            <person name="Thomas J."/>
            <person name="Vandecasteele C."/>
            <person name="Vares D."/>
            <person name="Vear F."/>
            <person name="Vautrin S."/>
            <person name="Crespi M."/>
            <person name="Mangin B."/>
            <person name="Burke J.M."/>
            <person name="Salse J."/>
            <person name="Munos S."/>
            <person name="Vincourt P."/>
            <person name="Rieseberg L.H."/>
            <person name="Langlade N.B."/>
        </authorList>
    </citation>
    <scope>NUCLEOTIDE SEQUENCE</scope>
    <source>
        <tissue evidence="1">Leaves</tissue>
    </source>
</reference>
<evidence type="ECO:0000313" key="2">
    <source>
        <dbReference type="Proteomes" id="UP000215914"/>
    </source>
</evidence>
<dbReference type="Proteomes" id="UP000215914">
    <property type="component" value="Unassembled WGS sequence"/>
</dbReference>
<keyword evidence="2" id="KW-1185">Reference proteome</keyword>
<proteinExistence type="predicted"/>
<dbReference type="EMBL" id="MNCJ02000325">
    <property type="protein sequence ID" value="KAF5787729.1"/>
    <property type="molecule type" value="Genomic_DNA"/>
</dbReference>